<evidence type="ECO:0000313" key="3">
    <source>
        <dbReference type="Proteomes" id="UP001318040"/>
    </source>
</evidence>
<dbReference type="PANTHER" id="PTHR14880:SF2">
    <property type="entry name" value="PROLINE AND SERINE-RICH PROTEIN 1"/>
    <property type="match status" value="1"/>
</dbReference>
<feature type="region of interest" description="Disordered" evidence="1">
    <location>
        <begin position="582"/>
        <end position="610"/>
    </location>
</feature>
<evidence type="ECO:0000259" key="2">
    <source>
        <dbReference type="Pfam" id="PF14771"/>
    </source>
</evidence>
<dbReference type="AlphaFoldDB" id="A0AAJ7XEB2"/>
<feature type="domain" description="DUF4476" evidence="2">
    <location>
        <begin position="20"/>
        <end position="108"/>
    </location>
</feature>
<gene>
    <name evidence="4" type="primary">PROSER1</name>
</gene>
<feature type="region of interest" description="Disordered" evidence="1">
    <location>
        <begin position="442"/>
        <end position="502"/>
    </location>
</feature>
<sequence>MMGLLAEHKLKAVACVQGFFSGEQVVRLLKSFPGAECQLKALRILQQKMFALSTNAAVSILGGFTFSKDKVHALEVIASSIRNPLKSAPLEDHFRTFADEQKKCRAILEQASRLGCRAPMQSYSGNSGNPYPQGRPSRSNPLFTRDTLSKDSENPYLRTRGVAASVLGTCKATPVTFNPMRPVPYPIPSPIVHATFAPTVSKPISVTSASGITAAVGSSAQPPSSKSAMPTPVLAHIKADPDAQPSVIKQSTSHSHSGSSKSSHASSTKPTKPPPGSSASTHAYLSPATSTPASTLMPALTQAIQANSAFQSSGAAAGGVAAECLPSAQYLATAGAVAPPPNYSSFHGVSQKPFRLPSSTASQALPSAAPPPYPSTPPVSASLGSSGSAAESFLPALSGSFPLAQQPYHHPGATAVAATTDTSALPSAAAPFPSLPANFQAAGGGGGAADGTAPANAESRRYSYGDTHGGKRHSASTDGQSRSAPTPPPQKKTNAFLPPSSPASAGFAPFAVGASPTAASHLQPSAAVQEMSSRKNHESGNAALAAGSAVDVGGSERSSQTVGGSLGRSAFTALPSPAGDTGISSAGFGASPYHMPIQKRSSSSSRHRETPSIMQPQAGIAVPSFAQYQVSGGYNPQSLLPAALSQPGLVPVYPGFPTSTQAELPLSLGSMAFAGQQQQQQQQQQQHHHQQSSVLAAAPFLMQQSLAAFQTQAELSAGLSASMGLPLAVPFPSHSAALVHPALAAQSQQQQQQHQEQAAAAAAAAAAALGLAYMGQQSAVTQDQVQMQSGFPAALGWQ</sequence>
<accession>A0AAJ7XEB2</accession>
<evidence type="ECO:0000256" key="1">
    <source>
        <dbReference type="SAM" id="MobiDB-lite"/>
    </source>
</evidence>
<name>A0AAJ7XEB2_PETMA</name>
<feature type="compositionally biased region" description="Pro residues" evidence="1">
    <location>
        <begin position="368"/>
        <end position="377"/>
    </location>
</feature>
<proteinExistence type="predicted"/>
<feature type="region of interest" description="Disordered" evidence="1">
    <location>
        <begin position="243"/>
        <end position="292"/>
    </location>
</feature>
<feature type="compositionally biased region" description="Low complexity" evidence="1">
    <location>
        <begin position="378"/>
        <end position="387"/>
    </location>
</feature>
<dbReference type="RefSeq" id="XP_032831022.1">
    <property type="nucleotide sequence ID" value="XM_032975131.1"/>
</dbReference>
<feature type="compositionally biased region" description="Low complexity" evidence="1">
    <location>
        <begin position="357"/>
        <end position="367"/>
    </location>
</feature>
<protein>
    <submittedName>
        <fullName evidence="4">Proline and serine-rich protein 1 isoform X2</fullName>
    </submittedName>
</protein>
<feature type="compositionally biased region" description="Polar residues" evidence="1">
    <location>
        <begin position="122"/>
        <end position="142"/>
    </location>
</feature>
<feature type="compositionally biased region" description="Low complexity" evidence="1">
    <location>
        <begin position="251"/>
        <end position="270"/>
    </location>
</feature>
<dbReference type="PANTHER" id="PTHR14880">
    <property type="entry name" value="PROLINE AND SERINE-RICH PROTEIN 1"/>
    <property type="match status" value="1"/>
</dbReference>
<dbReference type="InterPro" id="IPR028011">
    <property type="entry name" value="DUF4476"/>
</dbReference>
<dbReference type="CTD" id="80209"/>
<reference evidence="4" key="1">
    <citation type="submission" date="2025-08" db="UniProtKB">
        <authorList>
            <consortium name="RefSeq"/>
        </authorList>
    </citation>
    <scope>IDENTIFICATION</scope>
    <source>
        <tissue evidence="4">Sperm</tissue>
    </source>
</reference>
<keyword evidence="3" id="KW-1185">Reference proteome</keyword>
<evidence type="ECO:0000313" key="4">
    <source>
        <dbReference type="RefSeq" id="XP_032831022.1"/>
    </source>
</evidence>
<feature type="region of interest" description="Disordered" evidence="1">
    <location>
        <begin position="348"/>
        <end position="387"/>
    </location>
</feature>
<dbReference type="Proteomes" id="UP001318040">
    <property type="component" value="Chromosome 55"/>
</dbReference>
<dbReference type="Pfam" id="PF14771">
    <property type="entry name" value="DUF4476"/>
    <property type="match status" value="1"/>
</dbReference>
<feature type="region of interest" description="Disordered" evidence="1">
    <location>
        <begin position="122"/>
        <end position="155"/>
    </location>
</feature>
<dbReference type="InterPro" id="IPR042616">
    <property type="entry name" value="PROSER1"/>
</dbReference>
<organism evidence="3 4">
    <name type="scientific">Petromyzon marinus</name>
    <name type="common">Sea lamprey</name>
    <dbReference type="NCBI Taxonomy" id="7757"/>
    <lineage>
        <taxon>Eukaryota</taxon>
        <taxon>Metazoa</taxon>
        <taxon>Chordata</taxon>
        <taxon>Craniata</taxon>
        <taxon>Vertebrata</taxon>
        <taxon>Cyclostomata</taxon>
        <taxon>Hyperoartia</taxon>
        <taxon>Petromyzontiformes</taxon>
        <taxon>Petromyzontidae</taxon>
        <taxon>Petromyzon</taxon>
    </lineage>
</organism>
<feature type="region of interest" description="Disordered" evidence="1">
    <location>
        <begin position="521"/>
        <end position="565"/>
    </location>
</feature>